<keyword evidence="1" id="KW-1185">Reference proteome</keyword>
<proteinExistence type="predicted"/>
<accession>A0AC55D6E0</accession>
<gene>
    <name evidence="2" type="primary">CUNH10orf90</name>
</gene>
<evidence type="ECO:0000313" key="2">
    <source>
        <dbReference type="RefSeq" id="XP_045147315.1"/>
    </source>
</evidence>
<dbReference type="Proteomes" id="UP000694863">
    <property type="component" value="Unplaced"/>
</dbReference>
<evidence type="ECO:0000313" key="1">
    <source>
        <dbReference type="Proteomes" id="UP000694863"/>
    </source>
</evidence>
<organism evidence="1 2">
    <name type="scientific">Echinops telfairi</name>
    <name type="common">Lesser hedgehog tenrec</name>
    <dbReference type="NCBI Taxonomy" id="9371"/>
    <lineage>
        <taxon>Eukaryota</taxon>
        <taxon>Metazoa</taxon>
        <taxon>Chordata</taxon>
        <taxon>Craniata</taxon>
        <taxon>Vertebrata</taxon>
        <taxon>Euteleostomi</taxon>
        <taxon>Mammalia</taxon>
        <taxon>Eutheria</taxon>
        <taxon>Afrotheria</taxon>
        <taxon>Tenrecidae</taxon>
        <taxon>Tenrecinae</taxon>
        <taxon>Echinops</taxon>
    </lineage>
</organism>
<protein>
    <submittedName>
        <fullName evidence="2">(E2-independent) E3 ubiquitin-conjugating enzyme FATS</fullName>
    </submittedName>
</protein>
<sequence>MNGTDGREDSFSRGSLSPGKGPLLFSSCVHLQIPTCPNSIYYLDKPLFIPIDGPPAPSPQVHRSSLSLHLSCSSHRPALEGVGGLATGEPMSSGLRPMATKDKPALRGHCWPPGLGDSCGVEETRAQLASSACPWGSLPAFGNPELSGMGMCPDSGRDREDHFRPHYHAGSHPSQLTIHIPGWSYTAVDTKVLSGSNERQRGEARMTLSAPPVDQKPVKEFLPDGGGPPTGARQSRALSGHSETQHQSFPGPRAPLAGPPHPLEDGCALPEAGREAQIQKEHPTGASKCCDLVVKIKDCKEGEHVTTPQSSPAPPEATPPPGPPSSEEPGPQGPLEDCPVPQRTPTSNLTLQEALEVRKPQFISRSQERVKQLELRMQQRKVQHGEAPGPKQSLRPTRANKKQFTVPHPLSDNLFKPKERCISEEEMYMRSKRIYNNLPEVKKKKEEQKKRVTLQSNRLRAEVFKKQLLDQLLQRNAV</sequence>
<reference evidence="2" key="1">
    <citation type="submission" date="2025-08" db="UniProtKB">
        <authorList>
            <consortium name="RefSeq"/>
        </authorList>
    </citation>
    <scope>IDENTIFICATION</scope>
</reference>
<dbReference type="RefSeq" id="XP_045147315.1">
    <property type="nucleotide sequence ID" value="XM_045291380.1"/>
</dbReference>
<name>A0AC55D6E0_ECHTE</name>